<dbReference type="EMBL" id="JARBHB010000008">
    <property type="protein sequence ID" value="KAJ8876942.1"/>
    <property type="molecule type" value="Genomic_DNA"/>
</dbReference>
<comment type="caution">
    <text evidence="2">The sequence shown here is derived from an EMBL/GenBank/DDBJ whole genome shotgun (WGS) entry which is preliminary data.</text>
</comment>
<feature type="region of interest" description="Disordered" evidence="1">
    <location>
        <begin position="326"/>
        <end position="368"/>
    </location>
</feature>
<feature type="region of interest" description="Disordered" evidence="1">
    <location>
        <begin position="214"/>
        <end position="275"/>
    </location>
</feature>
<evidence type="ECO:0000313" key="3">
    <source>
        <dbReference type="Proteomes" id="UP001159363"/>
    </source>
</evidence>
<protein>
    <submittedName>
        <fullName evidence="2">Uncharacterized protein</fullName>
    </submittedName>
</protein>
<feature type="region of interest" description="Disordered" evidence="1">
    <location>
        <begin position="167"/>
        <end position="199"/>
    </location>
</feature>
<name>A0ABQ9GY56_9NEOP</name>
<feature type="compositionally biased region" description="Polar residues" evidence="1">
    <location>
        <begin position="356"/>
        <end position="368"/>
    </location>
</feature>
<gene>
    <name evidence="2" type="ORF">PR048_021392</name>
</gene>
<keyword evidence="3" id="KW-1185">Reference proteome</keyword>
<proteinExistence type="predicted"/>
<dbReference type="Proteomes" id="UP001159363">
    <property type="component" value="Chromosome 7"/>
</dbReference>
<evidence type="ECO:0000313" key="2">
    <source>
        <dbReference type="EMBL" id="KAJ8876942.1"/>
    </source>
</evidence>
<accession>A0ABQ9GY56</accession>
<feature type="compositionally biased region" description="Basic and acidic residues" evidence="1">
    <location>
        <begin position="326"/>
        <end position="355"/>
    </location>
</feature>
<sequence>MKGESEVQGRRPECRATTLTPRRVQEIPKLQSRDPTISRGAVVWCATELWYGSLWVRIPAFRLQNDRVSALQVHAAREHFTLVQSLVRSGGVALDAHGNIARIAPLLLCLTPHHGSSRTARIAIISAGNHTSTVTTNKLLQCCTLITVWSTLITTAVKNVLRHRLRSGQNSVSQANIPEKIRRPTASSGTIPTCENPVIRPGIEPRLQWEEGLGNNRPWHSLNDPSQHSPGVISGNHGKPKSGWPDRETSTGGPPECKSSELPLRRSSLGLTFQRRNRQRMHGYVAMPVLHMRRDMEDSNRRPLYLWCVVAWVLLGLKDNERFSAKEKKGSVNMEHRRNDRTGERGISDKNRRSEVSSGTIPTCKNTE</sequence>
<reference evidence="2 3" key="1">
    <citation type="submission" date="2023-02" db="EMBL/GenBank/DDBJ databases">
        <title>LHISI_Scaffold_Assembly.</title>
        <authorList>
            <person name="Stuart O.P."/>
            <person name="Cleave R."/>
            <person name="Magrath M.J.L."/>
            <person name="Mikheyev A.S."/>
        </authorList>
    </citation>
    <scope>NUCLEOTIDE SEQUENCE [LARGE SCALE GENOMIC DNA]</scope>
    <source>
        <strain evidence="2">Daus_M_001</strain>
        <tissue evidence="2">Leg muscle</tissue>
    </source>
</reference>
<feature type="compositionally biased region" description="Polar residues" evidence="1">
    <location>
        <begin position="167"/>
        <end position="176"/>
    </location>
</feature>
<organism evidence="2 3">
    <name type="scientific">Dryococelus australis</name>
    <dbReference type="NCBI Taxonomy" id="614101"/>
    <lineage>
        <taxon>Eukaryota</taxon>
        <taxon>Metazoa</taxon>
        <taxon>Ecdysozoa</taxon>
        <taxon>Arthropoda</taxon>
        <taxon>Hexapoda</taxon>
        <taxon>Insecta</taxon>
        <taxon>Pterygota</taxon>
        <taxon>Neoptera</taxon>
        <taxon>Polyneoptera</taxon>
        <taxon>Phasmatodea</taxon>
        <taxon>Verophasmatodea</taxon>
        <taxon>Anareolatae</taxon>
        <taxon>Phasmatidae</taxon>
        <taxon>Eurycanthinae</taxon>
        <taxon>Dryococelus</taxon>
    </lineage>
</organism>
<evidence type="ECO:0000256" key="1">
    <source>
        <dbReference type="SAM" id="MobiDB-lite"/>
    </source>
</evidence>